<dbReference type="EMBL" id="OGTP01000001">
    <property type="protein sequence ID" value="SPB13309.1"/>
    <property type="molecule type" value="Genomic_DNA"/>
</dbReference>
<accession>A0A2U3HZS4</accession>
<keyword evidence="2" id="KW-1185">Reference proteome</keyword>
<organism evidence="1 2">
    <name type="scientific">Caballeronia novacaledonica</name>
    <dbReference type="NCBI Taxonomy" id="1544861"/>
    <lineage>
        <taxon>Bacteria</taxon>
        <taxon>Pseudomonadati</taxon>
        <taxon>Pseudomonadota</taxon>
        <taxon>Betaproteobacteria</taxon>
        <taxon>Burkholderiales</taxon>
        <taxon>Burkholderiaceae</taxon>
        <taxon>Caballeronia</taxon>
    </lineage>
</organism>
<dbReference type="Proteomes" id="UP000238169">
    <property type="component" value="Unassembled WGS sequence"/>
</dbReference>
<dbReference type="AlphaFoldDB" id="A0A2U3HZS4"/>
<evidence type="ECO:0000313" key="2">
    <source>
        <dbReference type="Proteomes" id="UP000238169"/>
    </source>
</evidence>
<reference evidence="2" key="1">
    <citation type="submission" date="2018-01" db="EMBL/GenBank/DDBJ databases">
        <authorList>
            <person name="Peeters C."/>
        </authorList>
    </citation>
    <scope>NUCLEOTIDE SEQUENCE [LARGE SCALE GENOMIC DNA]</scope>
</reference>
<gene>
    <name evidence="1" type="ORF">NOV72_00607</name>
</gene>
<name>A0A2U3HZS4_9BURK</name>
<protein>
    <submittedName>
        <fullName evidence="1">Uncharacterized protein</fullName>
    </submittedName>
</protein>
<proteinExistence type="predicted"/>
<dbReference type="OrthoDB" id="8756551at2"/>
<dbReference type="RefSeq" id="WP_106853062.1">
    <property type="nucleotide sequence ID" value="NZ_OGTP01000001.1"/>
</dbReference>
<evidence type="ECO:0000313" key="1">
    <source>
        <dbReference type="EMBL" id="SPB13309.1"/>
    </source>
</evidence>
<sequence length="111" mass="11357">MCALTVTDLEYDRELDHAAMSAISGGGGAPWVYGWITPYVERPSGGGVAGGGGAIVNLIDVTNNVYEVTNNITNITVGQMVNQFQNVAVSNTGNGATLTVNPNSVAGNRAG</sequence>